<dbReference type="Gene3D" id="1.25.40.10">
    <property type="entry name" value="Tetratricopeptide repeat domain"/>
    <property type="match status" value="2"/>
</dbReference>
<keyword evidence="2" id="KW-1185">Reference proteome</keyword>
<dbReference type="SUPFAM" id="SSF48452">
    <property type="entry name" value="TPR-like"/>
    <property type="match status" value="1"/>
</dbReference>
<proteinExistence type="predicted"/>
<evidence type="ECO:0000313" key="1">
    <source>
        <dbReference type="EMBL" id="MDI9238894.1"/>
    </source>
</evidence>
<accession>A0ABT6XFQ8</accession>
<evidence type="ECO:0000313" key="2">
    <source>
        <dbReference type="Proteomes" id="UP001321580"/>
    </source>
</evidence>
<organism evidence="1 2">
    <name type="scientific">Lysobacter stagni</name>
    <dbReference type="NCBI Taxonomy" id="3045172"/>
    <lineage>
        <taxon>Bacteria</taxon>
        <taxon>Pseudomonadati</taxon>
        <taxon>Pseudomonadota</taxon>
        <taxon>Gammaproteobacteria</taxon>
        <taxon>Lysobacterales</taxon>
        <taxon>Lysobacteraceae</taxon>
        <taxon>Lysobacter</taxon>
    </lineage>
</organism>
<reference evidence="1 2" key="1">
    <citation type="submission" date="2023-05" db="EMBL/GenBank/DDBJ databases">
        <title>Lysobacter sp. strain LF1 Genome sequencing and assembly.</title>
        <authorList>
            <person name="Jung Y."/>
        </authorList>
    </citation>
    <scope>NUCLEOTIDE SEQUENCE [LARGE SCALE GENOMIC DNA]</scope>
    <source>
        <strain evidence="1 2">LF1</strain>
    </source>
</reference>
<evidence type="ECO:0008006" key="3">
    <source>
        <dbReference type="Google" id="ProtNLM"/>
    </source>
</evidence>
<name>A0ABT6XFQ8_9GAMM</name>
<comment type="caution">
    <text evidence="1">The sequence shown here is derived from an EMBL/GenBank/DDBJ whole genome shotgun (WGS) entry which is preliminary data.</text>
</comment>
<gene>
    <name evidence="1" type="ORF">QLQ15_08200</name>
</gene>
<protein>
    <recommendedName>
        <fullName evidence="3">Tetratricopeptide repeat protein</fullName>
    </recommendedName>
</protein>
<dbReference type="EMBL" id="JASGBI010000001">
    <property type="protein sequence ID" value="MDI9238894.1"/>
    <property type="molecule type" value="Genomic_DNA"/>
</dbReference>
<dbReference type="RefSeq" id="WP_283212329.1">
    <property type="nucleotide sequence ID" value="NZ_JASGBI010000001.1"/>
</dbReference>
<dbReference type="Proteomes" id="UP001321580">
    <property type="component" value="Unassembled WGS sequence"/>
</dbReference>
<dbReference type="InterPro" id="IPR011990">
    <property type="entry name" value="TPR-like_helical_dom_sf"/>
</dbReference>
<sequence>MAWGIGALLVGACGLLLFLLRQPLSERLWPDTRAQQLQTDATQALAQGRLTSADGRGARELYAAALALDPDRSEARRGLDRVGVAALAQAEAAIDSRRYADAHRLIALARELSVPRARSDALQARLREREAGDAGIGKLLAQAEAARKAGRLDGGEDAALPLYQRVLALEPNRTEALEGREDTLADLLQEARASLDRGDVAEASARVRRVQAADPGHVDLPDALAQLTRVAERRRTQAENDLRRGRLAEAVSGYLAALAAMPDDSAAERGLIRVANAYALRSQRYAGDFRFDEAEAALRDARAVSLEAPGISEAEHRLAQARQSQQRYGTRVPAGERNRRVRLLLADAAEAEARGDLLTPPGESAFDKLRAAQALSPQDAGVRGAMARLLPAAQRCFEQELRDNRLSRARECLDARAALEGDNAGVRESRRRLAQRWIAVGDERLGAGELRAAQAALTAARELDPQANGLGEFADRLRAASAAN</sequence>